<keyword evidence="4" id="KW-1185">Reference proteome</keyword>
<dbReference type="InterPro" id="IPR011335">
    <property type="entry name" value="Restrct_endonuc-II-like"/>
</dbReference>
<dbReference type="Proteomes" id="UP000824633">
    <property type="component" value="Chromosome"/>
</dbReference>
<dbReference type="SUPFAM" id="SSF52980">
    <property type="entry name" value="Restriction endonuclease-like"/>
    <property type="match status" value="1"/>
</dbReference>
<dbReference type="EMBL" id="AP024849">
    <property type="protein sequence ID" value="BCZ48993.1"/>
    <property type="molecule type" value="Genomic_DNA"/>
</dbReference>
<dbReference type="InterPro" id="IPR011604">
    <property type="entry name" value="PDDEXK-like_dom_sf"/>
</dbReference>
<dbReference type="RefSeq" id="WP_224035212.1">
    <property type="nucleotide sequence ID" value="NZ_AP024849.1"/>
</dbReference>
<gene>
    <name evidence="3" type="ORF">psyc5s11_50600</name>
</gene>
<accession>A0ABN6J5G7</accession>
<keyword evidence="1" id="KW-0378">Hydrolase</keyword>
<organism evidence="3 4">
    <name type="scientific">Clostridium gelidum</name>
    <dbReference type="NCBI Taxonomy" id="704125"/>
    <lineage>
        <taxon>Bacteria</taxon>
        <taxon>Bacillati</taxon>
        <taxon>Bacillota</taxon>
        <taxon>Clostridia</taxon>
        <taxon>Eubacteriales</taxon>
        <taxon>Clostridiaceae</taxon>
        <taxon>Clostridium</taxon>
    </lineage>
</organism>
<name>A0ABN6J5G7_9CLOT</name>
<dbReference type="InterPro" id="IPR019080">
    <property type="entry name" value="YqaJ_viral_recombinase"/>
</dbReference>
<proteinExistence type="predicted"/>
<reference evidence="4" key="1">
    <citation type="submission" date="2021-07" db="EMBL/GenBank/DDBJ databases">
        <title>Complete genome sequencing of a Clostridium isolate.</title>
        <authorList>
            <person name="Ueki A."/>
            <person name="Tonouchi A."/>
        </authorList>
    </citation>
    <scope>NUCLEOTIDE SEQUENCE [LARGE SCALE GENOMIC DNA]</scope>
    <source>
        <strain evidence="4">C5S11</strain>
    </source>
</reference>
<protein>
    <recommendedName>
        <fullName evidence="2">YqaJ viral recombinase domain-containing protein</fullName>
    </recommendedName>
</protein>
<evidence type="ECO:0000313" key="3">
    <source>
        <dbReference type="EMBL" id="BCZ48993.1"/>
    </source>
</evidence>
<dbReference type="Gene3D" id="3.90.320.10">
    <property type="match status" value="1"/>
</dbReference>
<sequence length="199" mass="23069">MGERNILKEFKNGIDGLDIAAIMSSDKNRSATDVYLEKINLTDEIIKYGGILERTSEANYWDLTFDETIAKEYSLRSNKKVRKGNKQLIDDEYEFMVANINRKVVGENSILICKCENIFLSMNWNGEELPAGYVLEAQHCMRVSKAEKCYIASLLGGKKFVYKEILRDDNVINMIIQIEKDFWFTNILNRVPPKSYERK</sequence>
<evidence type="ECO:0000313" key="4">
    <source>
        <dbReference type="Proteomes" id="UP000824633"/>
    </source>
</evidence>
<feature type="domain" description="YqaJ viral recombinase" evidence="2">
    <location>
        <begin position="12"/>
        <end position="146"/>
    </location>
</feature>
<evidence type="ECO:0000259" key="2">
    <source>
        <dbReference type="Pfam" id="PF09588"/>
    </source>
</evidence>
<dbReference type="Pfam" id="PF09588">
    <property type="entry name" value="YqaJ"/>
    <property type="match status" value="1"/>
</dbReference>
<evidence type="ECO:0000256" key="1">
    <source>
        <dbReference type="ARBA" id="ARBA00022801"/>
    </source>
</evidence>